<name>A0A644YUC0_9ZZZZ</name>
<accession>A0A644YUC0</accession>
<dbReference type="AlphaFoldDB" id="A0A644YUC0"/>
<organism evidence="1">
    <name type="scientific">bioreactor metagenome</name>
    <dbReference type="NCBI Taxonomy" id="1076179"/>
    <lineage>
        <taxon>unclassified sequences</taxon>
        <taxon>metagenomes</taxon>
        <taxon>ecological metagenomes</taxon>
    </lineage>
</organism>
<reference evidence="1" key="1">
    <citation type="submission" date="2019-08" db="EMBL/GenBank/DDBJ databases">
        <authorList>
            <person name="Kucharzyk K."/>
            <person name="Murdoch R.W."/>
            <person name="Higgins S."/>
            <person name="Loffler F."/>
        </authorList>
    </citation>
    <scope>NUCLEOTIDE SEQUENCE</scope>
</reference>
<evidence type="ECO:0000313" key="1">
    <source>
        <dbReference type="EMBL" id="MPM30073.1"/>
    </source>
</evidence>
<comment type="caution">
    <text evidence="1">The sequence shown here is derived from an EMBL/GenBank/DDBJ whole genome shotgun (WGS) entry which is preliminary data.</text>
</comment>
<gene>
    <name evidence="1" type="ORF">SDC9_76615</name>
</gene>
<protein>
    <submittedName>
        <fullName evidence="1">Uncharacterized protein</fullName>
    </submittedName>
</protein>
<sequence length="83" mass="9448">MTRRNSVNYTAILEKHGIFAPSCEGSLKDLHDQFDQWGKQLLSRSFQERLRAIENEEKLPRGSLSEWHGDCGAQLADVIYAIA</sequence>
<proteinExistence type="predicted"/>
<dbReference type="EMBL" id="VSSQ01005687">
    <property type="protein sequence ID" value="MPM30073.1"/>
    <property type="molecule type" value="Genomic_DNA"/>
</dbReference>